<feature type="coiled-coil region" evidence="1">
    <location>
        <begin position="104"/>
        <end position="138"/>
    </location>
</feature>
<sequence length="283" mass="33331">MTYGTESLLKVSNVMQDGRYVKTPQGVPNYIADPMKRTWRNYTDLQLSLEHERGEKVAEKRRRRERIEKQKHLEMHLSLRESIETHRLSILEAEAESGSVSKGIRVKEKDLRSLTRKADELKIEVLKLEEKSKQLCRKAANVMRDVPHELWDTVLENVVVDLTLYKRFHRLRKVEPDIREVTTKEHYRQMLLLKSLDEDVESLAEMQKKVLHEITGRLEALDRLNLDITFVSRQITNDNELLDNIYLRLERKRKSSAALQKNEVELLELMRSSSVRKDDSDSD</sequence>
<proteinExistence type="predicted"/>
<evidence type="ECO:0000256" key="1">
    <source>
        <dbReference type="SAM" id="Coils"/>
    </source>
</evidence>
<dbReference type="EMBL" id="SOYY01000021">
    <property type="protein sequence ID" value="KAA0705261.1"/>
    <property type="molecule type" value="Genomic_DNA"/>
</dbReference>
<comment type="caution">
    <text evidence="2">The sequence shown here is derived from an EMBL/GenBank/DDBJ whole genome shotgun (WGS) entry which is preliminary data.</text>
</comment>
<evidence type="ECO:0000313" key="2">
    <source>
        <dbReference type="EMBL" id="KAA0705261.1"/>
    </source>
</evidence>
<protein>
    <submittedName>
        <fullName evidence="2">Uncharacterized protein</fullName>
    </submittedName>
</protein>
<keyword evidence="1" id="KW-0175">Coiled coil</keyword>
<dbReference type="AlphaFoldDB" id="A0A5A9N899"/>
<organism evidence="2 3">
    <name type="scientific">Triplophysa tibetana</name>
    <dbReference type="NCBI Taxonomy" id="1572043"/>
    <lineage>
        <taxon>Eukaryota</taxon>
        <taxon>Metazoa</taxon>
        <taxon>Chordata</taxon>
        <taxon>Craniata</taxon>
        <taxon>Vertebrata</taxon>
        <taxon>Euteleostomi</taxon>
        <taxon>Actinopterygii</taxon>
        <taxon>Neopterygii</taxon>
        <taxon>Teleostei</taxon>
        <taxon>Ostariophysi</taxon>
        <taxon>Cypriniformes</taxon>
        <taxon>Nemacheilidae</taxon>
        <taxon>Triplophysa</taxon>
    </lineage>
</organism>
<dbReference type="Proteomes" id="UP000324632">
    <property type="component" value="Chromosome 21"/>
</dbReference>
<gene>
    <name evidence="2" type="ORF">E1301_Tti009874</name>
</gene>
<accession>A0A5A9N899</accession>
<keyword evidence="3" id="KW-1185">Reference proteome</keyword>
<name>A0A5A9N899_9TELE</name>
<reference evidence="2 3" key="1">
    <citation type="journal article" date="2019" name="Mol. Ecol. Resour.">
        <title>Chromosome-level genome assembly of Triplophysa tibetana, a fish adapted to the harsh high-altitude environment of the Tibetan Plateau.</title>
        <authorList>
            <person name="Yang X."/>
            <person name="Liu H."/>
            <person name="Ma Z."/>
            <person name="Zou Y."/>
            <person name="Zou M."/>
            <person name="Mao Y."/>
            <person name="Li X."/>
            <person name="Wang H."/>
            <person name="Chen T."/>
            <person name="Wang W."/>
            <person name="Yang R."/>
        </authorList>
    </citation>
    <scope>NUCLEOTIDE SEQUENCE [LARGE SCALE GENOMIC DNA]</scope>
    <source>
        <strain evidence="2">TTIB1903HZAU</strain>
        <tissue evidence="2">Muscle</tissue>
    </source>
</reference>
<evidence type="ECO:0000313" key="3">
    <source>
        <dbReference type="Proteomes" id="UP000324632"/>
    </source>
</evidence>